<keyword evidence="2" id="KW-0732">Signal</keyword>
<evidence type="ECO:0000256" key="1">
    <source>
        <dbReference type="ARBA" id="ARBA00023157"/>
    </source>
</evidence>
<evidence type="ECO:0000313" key="4">
    <source>
        <dbReference type="Ensembl" id="ENSELUP00000086754.1"/>
    </source>
</evidence>
<feature type="chain" id="PRO_5044232458" description="C-type lectin domain-containing protein" evidence="2">
    <location>
        <begin position="20"/>
        <end position="229"/>
    </location>
</feature>
<dbReference type="Proteomes" id="UP000265140">
    <property type="component" value="Chromosome 17"/>
</dbReference>
<dbReference type="PROSITE" id="PS00615">
    <property type="entry name" value="C_TYPE_LECTIN_1"/>
    <property type="match status" value="1"/>
</dbReference>
<dbReference type="InterPro" id="IPR050111">
    <property type="entry name" value="C-type_lectin/snaclec_domain"/>
</dbReference>
<name>A0AAY5KC28_ESOLU</name>
<dbReference type="GeneTree" id="ENSGT01150000286973"/>
<feature type="signal peptide" evidence="2">
    <location>
        <begin position="1"/>
        <end position="19"/>
    </location>
</feature>
<protein>
    <recommendedName>
        <fullName evidence="3">C-type lectin domain-containing protein</fullName>
    </recommendedName>
</protein>
<dbReference type="InterPro" id="IPR001304">
    <property type="entry name" value="C-type_lectin-like"/>
</dbReference>
<dbReference type="KEGG" id="els:105009738"/>
<reference evidence="4" key="3">
    <citation type="submission" date="2025-09" db="UniProtKB">
        <authorList>
            <consortium name="Ensembl"/>
        </authorList>
    </citation>
    <scope>IDENTIFICATION</scope>
</reference>
<reference evidence="4 5" key="1">
    <citation type="submission" date="2020-02" db="EMBL/GenBank/DDBJ databases">
        <title>Esox lucius (northern pike) genome, fEsoLuc1, primary haplotype.</title>
        <authorList>
            <person name="Myers G."/>
            <person name="Karagic N."/>
            <person name="Meyer A."/>
            <person name="Pippel M."/>
            <person name="Reichard M."/>
            <person name="Winkler S."/>
            <person name="Tracey A."/>
            <person name="Sims Y."/>
            <person name="Howe K."/>
            <person name="Rhie A."/>
            <person name="Formenti G."/>
            <person name="Durbin R."/>
            <person name="Fedrigo O."/>
            <person name="Jarvis E.D."/>
        </authorList>
    </citation>
    <scope>NUCLEOTIDE SEQUENCE [LARGE SCALE GENOMIC DNA]</scope>
</reference>
<dbReference type="InterPro" id="IPR018378">
    <property type="entry name" value="C-type_lectin_CS"/>
</dbReference>
<dbReference type="PROSITE" id="PS50041">
    <property type="entry name" value="C_TYPE_LECTIN_2"/>
    <property type="match status" value="1"/>
</dbReference>
<dbReference type="Pfam" id="PF00059">
    <property type="entry name" value="Lectin_C"/>
    <property type="match status" value="1"/>
</dbReference>
<dbReference type="PANTHER" id="PTHR22803">
    <property type="entry name" value="MANNOSE, PHOSPHOLIPASE, LECTIN RECEPTOR RELATED"/>
    <property type="match status" value="1"/>
</dbReference>
<proteinExistence type="predicted"/>
<evidence type="ECO:0000313" key="5">
    <source>
        <dbReference type="Proteomes" id="UP000265140"/>
    </source>
</evidence>
<dbReference type="Ensembl" id="ENSELUT00000094502.1">
    <property type="protein sequence ID" value="ENSELUP00000086754.1"/>
    <property type="gene ID" value="ENSELUG00000037488.1"/>
</dbReference>
<evidence type="ECO:0000259" key="3">
    <source>
        <dbReference type="PROSITE" id="PS50041"/>
    </source>
</evidence>
<dbReference type="SMART" id="SM00034">
    <property type="entry name" value="CLECT"/>
    <property type="match status" value="1"/>
</dbReference>
<keyword evidence="5" id="KW-1185">Reference proteome</keyword>
<keyword evidence="1" id="KW-1015">Disulfide bond</keyword>
<sequence>MAIKTMFLLLISAFILCESTPLLEDQISATEPKLKINGELLHDVQEIKDDEGSSIEQSPGLKINEESNAVYGLAQGYMNDQELFNGTEKRVEGTKGQSSCPSGWSNYGSRCFRFINTARSWAESEQYCLLQGGNLTSVHSREEYNFIPVLVGVQNGGFPETWIGGYDLAKEGLWLWSDGSRFSLSYWSQGQPDNFQGNQNCLRFNYGAQKLWDDQSCSAAHFSVCSQRM</sequence>
<dbReference type="PRINTS" id="PR00356">
    <property type="entry name" value="ANTIFREEZEII"/>
</dbReference>
<feature type="domain" description="C-type lectin" evidence="3">
    <location>
        <begin position="107"/>
        <end position="226"/>
    </location>
</feature>
<dbReference type="InterPro" id="IPR016187">
    <property type="entry name" value="CTDL_fold"/>
</dbReference>
<dbReference type="Gene3D" id="3.10.100.10">
    <property type="entry name" value="Mannose-Binding Protein A, subunit A"/>
    <property type="match status" value="1"/>
</dbReference>
<dbReference type="SUPFAM" id="SSF56436">
    <property type="entry name" value="C-type lectin-like"/>
    <property type="match status" value="1"/>
</dbReference>
<dbReference type="AlphaFoldDB" id="A0AAY5KC28"/>
<dbReference type="InterPro" id="IPR002353">
    <property type="entry name" value="AntifreezeII"/>
</dbReference>
<accession>A0AAY5KC28</accession>
<dbReference type="InterPro" id="IPR016186">
    <property type="entry name" value="C-type_lectin-like/link_sf"/>
</dbReference>
<reference evidence="4" key="2">
    <citation type="submission" date="2025-08" db="UniProtKB">
        <authorList>
            <consortium name="Ensembl"/>
        </authorList>
    </citation>
    <scope>IDENTIFICATION</scope>
</reference>
<evidence type="ECO:0000256" key="2">
    <source>
        <dbReference type="SAM" id="SignalP"/>
    </source>
</evidence>
<organism evidence="4 5">
    <name type="scientific">Esox lucius</name>
    <name type="common">Northern pike</name>
    <dbReference type="NCBI Taxonomy" id="8010"/>
    <lineage>
        <taxon>Eukaryota</taxon>
        <taxon>Metazoa</taxon>
        <taxon>Chordata</taxon>
        <taxon>Craniata</taxon>
        <taxon>Vertebrata</taxon>
        <taxon>Euteleostomi</taxon>
        <taxon>Actinopterygii</taxon>
        <taxon>Neopterygii</taxon>
        <taxon>Teleostei</taxon>
        <taxon>Protacanthopterygii</taxon>
        <taxon>Esociformes</taxon>
        <taxon>Esocidae</taxon>
        <taxon>Esox</taxon>
    </lineage>
</organism>